<dbReference type="InterPro" id="IPR036383">
    <property type="entry name" value="TSP1_rpt_sf"/>
</dbReference>
<comment type="subcellular location">
    <subcellularLocation>
        <location evidence="1">Secreted</location>
        <location evidence="1">Extracellular space</location>
        <location evidence="1">Extracellular matrix</location>
    </subcellularLocation>
</comment>
<keyword evidence="7" id="KW-1015">Disulfide bond</keyword>
<protein>
    <recommendedName>
        <fullName evidence="9">Spondin domain-containing protein</fullName>
    </recommendedName>
</protein>
<evidence type="ECO:0000313" key="10">
    <source>
        <dbReference type="EMBL" id="CAG9836449.1"/>
    </source>
</evidence>
<dbReference type="Pfam" id="PF06468">
    <property type="entry name" value="Spond_N"/>
    <property type="match status" value="1"/>
</dbReference>
<evidence type="ECO:0000256" key="4">
    <source>
        <dbReference type="ARBA" id="ARBA00022723"/>
    </source>
</evidence>
<accession>A0A9N9T8D4</accession>
<evidence type="ECO:0000256" key="8">
    <source>
        <dbReference type="ARBA" id="ARBA00023180"/>
    </source>
</evidence>
<dbReference type="GO" id="GO:0007155">
    <property type="term" value="P:cell adhesion"/>
    <property type="evidence" value="ECO:0007669"/>
    <property type="project" value="UniProtKB-KW"/>
</dbReference>
<dbReference type="Pfam" id="PF19028">
    <property type="entry name" value="TSP1_spondin"/>
    <property type="match status" value="1"/>
</dbReference>
<keyword evidence="3" id="KW-0272">Extracellular matrix</keyword>
<name>A0A9N9T8D4_DIABA</name>
<dbReference type="NCBIfam" id="NF038123">
    <property type="entry name" value="NF038123_dom"/>
    <property type="match status" value="1"/>
</dbReference>
<keyword evidence="6" id="KW-0130">Cell adhesion</keyword>
<dbReference type="PANTHER" id="PTHR11311">
    <property type="entry name" value="SPONDIN"/>
    <property type="match status" value="1"/>
</dbReference>
<keyword evidence="11" id="KW-1185">Reference proteome</keyword>
<keyword evidence="5" id="KW-0732">Signal</keyword>
<dbReference type="PROSITE" id="PS50092">
    <property type="entry name" value="TSP1"/>
    <property type="match status" value="1"/>
</dbReference>
<evidence type="ECO:0000256" key="7">
    <source>
        <dbReference type="ARBA" id="ARBA00023157"/>
    </source>
</evidence>
<evidence type="ECO:0000256" key="3">
    <source>
        <dbReference type="ARBA" id="ARBA00022530"/>
    </source>
</evidence>
<dbReference type="FunFam" id="2.20.100.10:FF:000026">
    <property type="entry name" value="Spondin 1"/>
    <property type="match status" value="1"/>
</dbReference>
<dbReference type="PROSITE" id="PS51020">
    <property type="entry name" value="SPONDIN"/>
    <property type="match status" value="1"/>
</dbReference>
<dbReference type="OrthoDB" id="6090599at2759"/>
<dbReference type="InterPro" id="IPR009465">
    <property type="entry name" value="Spondin_N"/>
</dbReference>
<evidence type="ECO:0000313" key="11">
    <source>
        <dbReference type="Proteomes" id="UP001153709"/>
    </source>
</evidence>
<keyword evidence="8" id="KW-0325">Glycoprotein</keyword>
<dbReference type="SMART" id="SM00209">
    <property type="entry name" value="TSP1"/>
    <property type="match status" value="1"/>
</dbReference>
<dbReference type="Proteomes" id="UP001153709">
    <property type="component" value="Chromosome 6"/>
</dbReference>
<feature type="domain" description="Spondin" evidence="9">
    <location>
        <begin position="1"/>
        <end position="176"/>
    </location>
</feature>
<dbReference type="GO" id="GO:0046872">
    <property type="term" value="F:metal ion binding"/>
    <property type="evidence" value="ECO:0007669"/>
    <property type="project" value="UniProtKB-KW"/>
</dbReference>
<dbReference type="InterPro" id="IPR000884">
    <property type="entry name" value="TSP1_rpt"/>
</dbReference>
<dbReference type="AlphaFoldDB" id="A0A9N9T8D4"/>
<dbReference type="GO" id="GO:0031012">
    <property type="term" value="C:extracellular matrix"/>
    <property type="evidence" value="ECO:0007669"/>
    <property type="project" value="TreeGrafter"/>
</dbReference>
<evidence type="ECO:0000256" key="6">
    <source>
        <dbReference type="ARBA" id="ARBA00022889"/>
    </source>
</evidence>
<keyword evidence="4" id="KW-0479">Metal-binding</keyword>
<dbReference type="Gene3D" id="2.20.100.10">
    <property type="entry name" value="Thrombospondin type-1 (TSP1) repeat"/>
    <property type="match status" value="1"/>
</dbReference>
<evidence type="ECO:0000256" key="1">
    <source>
        <dbReference type="ARBA" id="ARBA00004498"/>
    </source>
</evidence>
<dbReference type="SUPFAM" id="SSF82895">
    <property type="entry name" value="TSP-1 type 1 repeat"/>
    <property type="match status" value="1"/>
</dbReference>
<sequence length="345" mass="39654">MPVLSTRTEKNSRQLQTNAEVRMMINTKERSRSHDKSFTLFRLGQKSSAGVKEFAETGRSDILEEQSQGEGGVYDEFNAPPITSGVGRTETEFFVDGNHSKVSLMSRIVPSPDWFIGIDGFDLCVNGNWLDSITIEIKEYELSEVFHHEEDEHQYEVLKMEHLPHNSISVFNGNNDIQTAIEEEREEQEPHPRQKPKPRPLKQFALSTPYSTTPMRNNYYTVDDRISQRDDTVTSAAIPAVVPRGNKNAIMNSIADSYLAHKDKKHKKYHKVKKSYPKKFRPPRDCRVSQWSPWSACSKSCGIGEMQRRREVTKHARRGGRLCPPLVETKWCGSARSCNKQYFNW</sequence>
<dbReference type="InterPro" id="IPR051418">
    <property type="entry name" value="Spondin/Thrombospondin_T1"/>
</dbReference>
<dbReference type="PANTHER" id="PTHR11311:SF15">
    <property type="entry name" value="SPONDIN-2"/>
    <property type="match status" value="1"/>
</dbReference>
<evidence type="ECO:0000256" key="2">
    <source>
        <dbReference type="ARBA" id="ARBA00022525"/>
    </source>
</evidence>
<reference evidence="10" key="1">
    <citation type="submission" date="2022-01" db="EMBL/GenBank/DDBJ databases">
        <authorList>
            <person name="King R."/>
        </authorList>
    </citation>
    <scope>NUCLEOTIDE SEQUENCE</scope>
</reference>
<evidence type="ECO:0000259" key="9">
    <source>
        <dbReference type="PROSITE" id="PS51020"/>
    </source>
</evidence>
<dbReference type="InterPro" id="IPR044004">
    <property type="entry name" value="TSP1_spondin_dom"/>
</dbReference>
<evidence type="ECO:0000256" key="5">
    <source>
        <dbReference type="ARBA" id="ARBA00022729"/>
    </source>
</evidence>
<dbReference type="InterPro" id="IPR038678">
    <property type="entry name" value="Spondin_N_sf"/>
</dbReference>
<dbReference type="EMBL" id="OU898281">
    <property type="protein sequence ID" value="CAG9836449.1"/>
    <property type="molecule type" value="Genomic_DNA"/>
</dbReference>
<organism evidence="10 11">
    <name type="scientific">Diabrotica balteata</name>
    <name type="common">Banded cucumber beetle</name>
    <dbReference type="NCBI Taxonomy" id="107213"/>
    <lineage>
        <taxon>Eukaryota</taxon>
        <taxon>Metazoa</taxon>
        <taxon>Ecdysozoa</taxon>
        <taxon>Arthropoda</taxon>
        <taxon>Hexapoda</taxon>
        <taxon>Insecta</taxon>
        <taxon>Pterygota</taxon>
        <taxon>Neoptera</taxon>
        <taxon>Endopterygota</taxon>
        <taxon>Coleoptera</taxon>
        <taxon>Polyphaga</taxon>
        <taxon>Cucujiformia</taxon>
        <taxon>Chrysomeloidea</taxon>
        <taxon>Chrysomelidae</taxon>
        <taxon>Galerucinae</taxon>
        <taxon>Diabroticina</taxon>
        <taxon>Diabroticites</taxon>
        <taxon>Diabrotica</taxon>
    </lineage>
</organism>
<keyword evidence="2" id="KW-0964">Secreted</keyword>
<gene>
    <name evidence="10" type="ORF">DIABBA_LOCUS9536</name>
</gene>
<dbReference type="Gene3D" id="2.60.40.2130">
    <property type="entry name" value="F-spondin domain"/>
    <property type="match status" value="1"/>
</dbReference>
<proteinExistence type="predicted"/>